<gene>
    <name evidence="6" type="ORF">HMF3257_09585</name>
</gene>
<evidence type="ECO:0000256" key="4">
    <source>
        <dbReference type="ARBA" id="ARBA00022833"/>
    </source>
</evidence>
<dbReference type="Gene3D" id="3.40.140.10">
    <property type="entry name" value="Cytidine Deaminase, domain 2"/>
    <property type="match status" value="1"/>
</dbReference>
<dbReference type="InterPro" id="IPR002125">
    <property type="entry name" value="CMP_dCMP_dom"/>
</dbReference>
<feature type="domain" description="CMP/dCMP-type deaminase" evidence="5">
    <location>
        <begin position="3"/>
        <end position="114"/>
    </location>
</feature>
<accession>A0A327NGG7</accession>
<protein>
    <submittedName>
        <fullName evidence="6">tRNA-specific adenosine deaminase</fullName>
    </submittedName>
</protein>
<reference evidence="6 7" key="1">
    <citation type="submission" date="2018-06" db="EMBL/GenBank/DDBJ databases">
        <title>Spirosoma sp. HMF3257 Genome sequencing and assembly.</title>
        <authorList>
            <person name="Kang H."/>
            <person name="Cha I."/>
            <person name="Kim H."/>
            <person name="Kang J."/>
            <person name="Joh K."/>
        </authorList>
    </citation>
    <scope>NUCLEOTIDE SEQUENCE [LARGE SCALE GENOMIC DNA]</scope>
    <source>
        <strain evidence="6 7">HMF3257</strain>
    </source>
</reference>
<keyword evidence="7" id="KW-1185">Reference proteome</keyword>
<evidence type="ECO:0000313" key="6">
    <source>
        <dbReference type="EMBL" id="RAI74460.1"/>
    </source>
</evidence>
<keyword evidence="3" id="KW-0378">Hydrolase</keyword>
<sequence>MTNQDEHFLREAIQLAREGMTTGQGGPFGCVVVRNGEIVGRGCNQVTSTNDPTAHAEVVAIRDACRNLSTFQLEDCTLYASCEPCPMCLGAIYWARPSQIVYGAFHSDAAGAGFDDQFIYEELDKPREQRHIPMHQLLRDEADAVFQEWVALEKRILY</sequence>
<dbReference type="SUPFAM" id="SSF53927">
    <property type="entry name" value="Cytidine deaminase-like"/>
    <property type="match status" value="1"/>
</dbReference>
<comment type="similarity">
    <text evidence="1">Belongs to the cytidine and deoxycytidylate deaminase family.</text>
</comment>
<dbReference type="PROSITE" id="PS00903">
    <property type="entry name" value="CYT_DCMP_DEAMINASES_1"/>
    <property type="match status" value="1"/>
</dbReference>
<dbReference type="OrthoDB" id="9802676at2"/>
<dbReference type="PANTHER" id="PTHR11079">
    <property type="entry name" value="CYTOSINE DEAMINASE FAMILY MEMBER"/>
    <property type="match status" value="1"/>
</dbReference>
<dbReference type="RefSeq" id="WP_111341748.1">
    <property type="nucleotide sequence ID" value="NZ_QLII01000001.1"/>
</dbReference>
<dbReference type="Pfam" id="PF00383">
    <property type="entry name" value="dCMP_cyt_deam_1"/>
    <property type="match status" value="1"/>
</dbReference>
<organism evidence="6 7">
    <name type="scientific">Spirosoma telluris</name>
    <dbReference type="NCBI Taxonomy" id="2183553"/>
    <lineage>
        <taxon>Bacteria</taxon>
        <taxon>Pseudomonadati</taxon>
        <taxon>Bacteroidota</taxon>
        <taxon>Cytophagia</taxon>
        <taxon>Cytophagales</taxon>
        <taxon>Cytophagaceae</taxon>
        <taxon>Spirosoma</taxon>
    </lineage>
</organism>
<dbReference type="Proteomes" id="UP000249016">
    <property type="component" value="Unassembled WGS sequence"/>
</dbReference>
<comment type="caution">
    <text evidence="6">The sequence shown here is derived from an EMBL/GenBank/DDBJ whole genome shotgun (WGS) entry which is preliminary data.</text>
</comment>
<proteinExistence type="inferred from homology"/>
<dbReference type="GO" id="GO:0008270">
    <property type="term" value="F:zinc ion binding"/>
    <property type="evidence" value="ECO:0007669"/>
    <property type="project" value="InterPro"/>
</dbReference>
<keyword evidence="2" id="KW-0479">Metal-binding</keyword>
<dbReference type="PANTHER" id="PTHR11079:SF161">
    <property type="entry name" value="CMP_DCMP-TYPE DEAMINASE DOMAIN-CONTAINING PROTEIN"/>
    <property type="match status" value="1"/>
</dbReference>
<dbReference type="AlphaFoldDB" id="A0A327NGG7"/>
<evidence type="ECO:0000259" key="5">
    <source>
        <dbReference type="PROSITE" id="PS51747"/>
    </source>
</evidence>
<evidence type="ECO:0000256" key="1">
    <source>
        <dbReference type="ARBA" id="ARBA00006576"/>
    </source>
</evidence>
<evidence type="ECO:0000256" key="2">
    <source>
        <dbReference type="ARBA" id="ARBA00022723"/>
    </source>
</evidence>
<dbReference type="EMBL" id="QLII01000001">
    <property type="protein sequence ID" value="RAI74460.1"/>
    <property type="molecule type" value="Genomic_DNA"/>
</dbReference>
<evidence type="ECO:0000256" key="3">
    <source>
        <dbReference type="ARBA" id="ARBA00022801"/>
    </source>
</evidence>
<keyword evidence="4" id="KW-0862">Zinc</keyword>
<dbReference type="GO" id="GO:0047974">
    <property type="term" value="F:guanosine deaminase activity"/>
    <property type="evidence" value="ECO:0007669"/>
    <property type="project" value="TreeGrafter"/>
</dbReference>
<dbReference type="InterPro" id="IPR016193">
    <property type="entry name" value="Cytidine_deaminase-like"/>
</dbReference>
<evidence type="ECO:0000313" key="7">
    <source>
        <dbReference type="Proteomes" id="UP000249016"/>
    </source>
</evidence>
<dbReference type="CDD" id="cd01285">
    <property type="entry name" value="nucleoside_deaminase"/>
    <property type="match status" value="1"/>
</dbReference>
<dbReference type="PROSITE" id="PS51747">
    <property type="entry name" value="CYT_DCMP_DEAMINASES_2"/>
    <property type="match status" value="1"/>
</dbReference>
<dbReference type="FunFam" id="3.40.140.10:FF:000011">
    <property type="entry name" value="tRNA-specific adenosine deaminase"/>
    <property type="match status" value="1"/>
</dbReference>
<dbReference type="InterPro" id="IPR016192">
    <property type="entry name" value="APOBEC/CMP_deaminase_Zn-bd"/>
</dbReference>
<name>A0A327NGG7_9BACT</name>
<dbReference type="GO" id="GO:0006152">
    <property type="term" value="P:purine nucleoside catabolic process"/>
    <property type="evidence" value="ECO:0007669"/>
    <property type="project" value="TreeGrafter"/>
</dbReference>